<dbReference type="Pfam" id="PF02502">
    <property type="entry name" value="LacAB_rpiB"/>
    <property type="match status" value="1"/>
</dbReference>
<comment type="similarity">
    <text evidence="1">Belongs to the LacAB/RpiB family.</text>
</comment>
<keyword evidence="2 3" id="KW-0413">Isomerase</keyword>
<dbReference type="RefSeq" id="WP_262573686.1">
    <property type="nucleotide sequence ID" value="NZ_JAOQKJ010000003.1"/>
</dbReference>
<dbReference type="InterPro" id="IPR036569">
    <property type="entry name" value="RpiB_LacA_LacB_sf"/>
</dbReference>
<dbReference type="EC" id="5.3.1.6" evidence="3"/>
<dbReference type="Proteomes" id="UP001652432">
    <property type="component" value="Unassembled WGS sequence"/>
</dbReference>
<reference evidence="3 4" key="1">
    <citation type="journal article" date="2021" name="ISME Commun">
        <title>Automated analysis of genomic sequences facilitates high-throughput and comprehensive description of bacteria.</title>
        <authorList>
            <person name="Hitch T.C.A."/>
        </authorList>
    </citation>
    <scope>NUCLEOTIDE SEQUENCE [LARGE SCALE GENOMIC DNA]</scope>
    <source>
        <strain evidence="3 4">Sanger_18</strain>
    </source>
</reference>
<evidence type="ECO:0000313" key="4">
    <source>
        <dbReference type="Proteomes" id="UP001652432"/>
    </source>
</evidence>
<dbReference type="PANTHER" id="PTHR43732">
    <property type="entry name" value="RIBOSE 5-PHOSPHATE ISOMERASE-RELATED"/>
    <property type="match status" value="1"/>
</dbReference>
<proteinExistence type="inferred from homology"/>
<dbReference type="NCBIfam" id="TIGR00689">
    <property type="entry name" value="rpiB_lacA_lacB"/>
    <property type="match status" value="1"/>
</dbReference>
<dbReference type="InterPro" id="IPR051812">
    <property type="entry name" value="SPI_LacAB/RpiB"/>
</dbReference>
<evidence type="ECO:0000256" key="1">
    <source>
        <dbReference type="ARBA" id="ARBA00008754"/>
    </source>
</evidence>
<dbReference type="PIRSF" id="PIRSF005384">
    <property type="entry name" value="RpiB_LacA_B"/>
    <property type="match status" value="1"/>
</dbReference>
<dbReference type="NCBIfam" id="NF004051">
    <property type="entry name" value="PRK05571.1"/>
    <property type="match status" value="1"/>
</dbReference>
<dbReference type="Gene3D" id="3.40.1400.10">
    <property type="entry name" value="Sugar-phosphate isomerase, RpiB/LacA/LacB"/>
    <property type="match status" value="1"/>
</dbReference>
<protein>
    <submittedName>
        <fullName evidence="3">Ribose 5-phosphate isomerase B</fullName>
        <ecNumber evidence="3">5.3.1.6</ecNumber>
    </submittedName>
</protein>
<evidence type="ECO:0000313" key="3">
    <source>
        <dbReference type="EMBL" id="MCU6743768.1"/>
    </source>
</evidence>
<dbReference type="PANTHER" id="PTHR43732:SF1">
    <property type="entry name" value="RIBOSE 5-PHOSPHATE ISOMERASE"/>
    <property type="match status" value="1"/>
</dbReference>
<organism evidence="3 4">
    <name type="scientific">Suilimivivens aceti</name>
    <dbReference type="NCBI Taxonomy" id="2981774"/>
    <lineage>
        <taxon>Bacteria</taxon>
        <taxon>Bacillati</taxon>
        <taxon>Bacillota</taxon>
        <taxon>Clostridia</taxon>
        <taxon>Lachnospirales</taxon>
        <taxon>Lachnospiraceae</taxon>
        <taxon>Suilimivivens</taxon>
    </lineage>
</organism>
<keyword evidence="4" id="KW-1185">Reference proteome</keyword>
<dbReference type="EMBL" id="JAOQKJ010000003">
    <property type="protein sequence ID" value="MCU6743768.1"/>
    <property type="molecule type" value="Genomic_DNA"/>
</dbReference>
<name>A0ABT2T0K3_9FIRM</name>
<gene>
    <name evidence="3" type="primary">rpiB</name>
    <name evidence="3" type="ORF">OCV77_04505</name>
</gene>
<dbReference type="NCBIfam" id="TIGR01120">
    <property type="entry name" value="rpiB"/>
    <property type="match status" value="1"/>
</dbReference>
<sequence length="157" mass="17134">MKLAIGCDEAAYQLKKTIMEHLSDIGVEYEDYGAAEGETVLYPDIARKVAEAVAEGKYERGILVCGTGIGMAITANKVPGIRAAVCHDPYSAERARKSNDAQILCMGERVIGKELAKCLVDIWLKAEFSGGGSLPKVKRIGEVEQYYFDKVKKQVSD</sequence>
<dbReference type="SUPFAM" id="SSF89623">
    <property type="entry name" value="Ribose/Galactose isomerase RpiB/AlsB"/>
    <property type="match status" value="1"/>
</dbReference>
<dbReference type="InterPro" id="IPR004785">
    <property type="entry name" value="RpiB"/>
</dbReference>
<accession>A0ABT2T0K3</accession>
<evidence type="ECO:0000256" key="2">
    <source>
        <dbReference type="ARBA" id="ARBA00023235"/>
    </source>
</evidence>
<dbReference type="InterPro" id="IPR003500">
    <property type="entry name" value="RpiB_LacA_LacB"/>
</dbReference>
<comment type="caution">
    <text evidence="3">The sequence shown here is derived from an EMBL/GenBank/DDBJ whole genome shotgun (WGS) entry which is preliminary data.</text>
</comment>
<dbReference type="GO" id="GO:0004751">
    <property type="term" value="F:ribose-5-phosphate isomerase activity"/>
    <property type="evidence" value="ECO:0007669"/>
    <property type="project" value="UniProtKB-EC"/>
</dbReference>